<gene>
    <name evidence="2" type="ORF">FB45DRAFT_886403</name>
</gene>
<protein>
    <recommendedName>
        <fullName evidence="1">F-box domain-containing protein</fullName>
    </recommendedName>
</protein>
<dbReference type="InterPro" id="IPR036047">
    <property type="entry name" value="F-box-like_dom_sf"/>
</dbReference>
<evidence type="ECO:0000313" key="2">
    <source>
        <dbReference type="EMBL" id="KAJ7649942.1"/>
    </source>
</evidence>
<dbReference type="InterPro" id="IPR001810">
    <property type="entry name" value="F-box_dom"/>
</dbReference>
<dbReference type="EMBL" id="JARKIF010000001">
    <property type="protein sequence ID" value="KAJ7649942.1"/>
    <property type="molecule type" value="Genomic_DNA"/>
</dbReference>
<feature type="non-terminal residue" evidence="2">
    <location>
        <position position="142"/>
    </location>
</feature>
<feature type="domain" description="F-box" evidence="1">
    <location>
        <begin position="86"/>
        <end position="138"/>
    </location>
</feature>
<comment type="caution">
    <text evidence="2">The sequence shown here is derived from an EMBL/GenBank/DDBJ whole genome shotgun (WGS) entry which is preliminary data.</text>
</comment>
<keyword evidence="3" id="KW-1185">Reference proteome</keyword>
<dbReference type="AlphaFoldDB" id="A0AAD7CKL0"/>
<reference evidence="2" key="1">
    <citation type="submission" date="2023-03" db="EMBL/GenBank/DDBJ databases">
        <title>Massive genome expansion in bonnet fungi (Mycena s.s.) driven by repeated elements and novel gene families across ecological guilds.</title>
        <authorList>
            <consortium name="Lawrence Berkeley National Laboratory"/>
            <person name="Harder C.B."/>
            <person name="Miyauchi S."/>
            <person name="Viragh M."/>
            <person name="Kuo A."/>
            <person name="Thoen E."/>
            <person name="Andreopoulos B."/>
            <person name="Lu D."/>
            <person name="Skrede I."/>
            <person name="Drula E."/>
            <person name="Henrissat B."/>
            <person name="Morin E."/>
            <person name="Kohler A."/>
            <person name="Barry K."/>
            <person name="LaButti K."/>
            <person name="Morin E."/>
            <person name="Salamov A."/>
            <person name="Lipzen A."/>
            <person name="Mereny Z."/>
            <person name="Hegedus B."/>
            <person name="Baldrian P."/>
            <person name="Stursova M."/>
            <person name="Weitz H."/>
            <person name="Taylor A."/>
            <person name="Grigoriev I.V."/>
            <person name="Nagy L.G."/>
            <person name="Martin F."/>
            <person name="Kauserud H."/>
        </authorList>
    </citation>
    <scope>NUCLEOTIDE SEQUENCE</scope>
    <source>
        <strain evidence="2">9284</strain>
    </source>
</reference>
<organism evidence="2 3">
    <name type="scientific">Roridomyces roridus</name>
    <dbReference type="NCBI Taxonomy" id="1738132"/>
    <lineage>
        <taxon>Eukaryota</taxon>
        <taxon>Fungi</taxon>
        <taxon>Dikarya</taxon>
        <taxon>Basidiomycota</taxon>
        <taxon>Agaricomycotina</taxon>
        <taxon>Agaricomycetes</taxon>
        <taxon>Agaricomycetidae</taxon>
        <taxon>Agaricales</taxon>
        <taxon>Marasmiineae</taxon>
        <taxon>Mycenaceae</taxon>
        <taxon>Roridomyces</taxon>
    </lineage>
</organism>
<dbReference type="SUPFAM" id="SSF81383">
    <property type="entry name" value="F-box domain"/>
    <property type="match status" value="1"/>
</dbReference>
<sequence length="142" mass="15509">MPCDSSCSTHCGLFGPFDLGNPSDGLVSSNDGPSQRQIGVISAAIGRAETHLARVKEAITLLTAQGTELEAFLQSRRAMLESPVGGLPNEMLSEIFLRCVGFDAPFDPVHNEAWVLTRVCRRWRSVASTTSHLWSHFVIPRD</sequence>
<dbReference type="Pfam" id="PF12937">
    <property type="entry name" value="F-box-like"/>
    <property type="match status" value="1"/>
</dbReference>
<name>A0AAD7CKL0_9AGAR</name>
<proteinExistence type="predicted"/>
<dbReference type="Gene3D" id="1.20.1280.50">
    <property type="match status" value="1"/>
</dbReference>
<evidence type="ECO:0000259" key="1">
    <source>
        <dbReference type="Pfam" id="PF12937"/>
    </source>
</evidence>
<accession>A0AAD7CKL0</accession>
<dbReference type="Proteomes" id="UP001221142">
    <property type="component" value="Unassembled WGS sequence"/>
</dbReference>
<evidence type="ECO:0000313" key="3">
    <source>
        <dbReference type="Proteomes" id="UP001221142"/>
    </source>
</evidence>